<gene>
    <name evidence="1" type="ORF">SAMN04489759_10595</name>
</gene>
<proteinExistence type="predicted"/>
<evidence type="ECO:0000313" key="2">
    <source>
        <dbReference type="Proteomes" id="UP000199399"/>
    </source>
</evidence>
<protein>
    <submittedName>
        <fullName evidence="1">Uncharacterized protein</fullName>
    </submittedName>
</protein>
<dbReference type="EMBL" id="FNBP01000005">
    <property type="protein sequence ID" value="SDG18226.1"/>
    <property type="molecule type" value="Genomic_DNA"/>
</dbReference>
<dbReference type="AlphaFoldDB" id="A0A1G7S5C3"/>
<organism evidence="1 2">
    <name type="scientific">Sulfitobacter delicatus</name>
    <dbReference type="NCBI Taxonomy" id="218672"/>
    <lineage>
        <taxon>Bacteria</taxon>
        <taxon>Pseudomonadati</taxon>
        <taxon>Pseudomonadota</taxon>
        <taxon>Alphaproteobacteria</taxon>
        <taxon>Rhodobacterales</taxon>
        <taxon>Roseobacteraceae</taxon>
        <taxon>Sulfitobacter</taxon>
    </lineage>
</organism>
<name>A0A1G7S5C3_9RHOB</name>
<dbReference type="STRING" id="218672.SAMN04489759_10595"/>
<keyword evidence="2" id="KW-1185">Reference proteome</keyword>
<accession>A0A1G7S5C3</accession>
<dbReference type="Proteomes" id="UP000199399">
    <property type="component" value="Unassembled WGS sequence"/>
</dbReference>
<evidence type="ECO:0000313" key="1">
    <source>
        <dbReference type="EMBL" id="SDG18226.1"/>
    </source>
</evidence>
<sequence length="79" mass="8970">MTPQHVTITEIAKVSGLTRKHVRRMAYRASQGRSWYGADMRLTTPAKGEWSVEFATLPDHIREAFVMMDQEELPLPGIA</sequence>
<dbReference type="OrthoDB" id="7871948at2"/>
<dbReference type="RefSeq" id="WP_093742119.1">
    <property type="nucleotide sequence ID" value="NZ_FNBP01000005.1"/>
</dbReference>
<reference evidence="2" key="1">
    <citation type="submission" date="2016-10" db="EMBL/GenBank/DDBJ databases">
        <authorList>
            <person name="Varghese N."/>
            <person name="Submissions S."/>
        </authorList>
    </citation>
    <scope>NUCLEOTIDE SEQUENCE [LARGE SCALE GENOMIC DNA]</scope>
    <source>
        <strain evidence="2">DSM 16477</strain>
    </source>
</reference>